<keyword evidence="2" id="KW-1185">Reference proteome</keyword>
<accession>B2KB43</accession>
<dbReference type="HOGENOM" id="CLU_1132205_0_0_0"/>
<protein>
    <submittedName>
        <fullName evidence="1">Uncharacterized protein</fullName>
    </submittedName>
</protein>
<reference evidence="1 2" key="1">
    <citation type="journal article" date="2009" name="Appl. Environ. Microbiol.">
        <title>Genomic analysis of 'Elusimicrobium minutum,' the first cultivated representative of the phylum 'Elusimicrobia' (formerly termite group 1).</title>
        <authorList>
            <person name="Herlemann D.P.R."/>
            <person name="Geissinger O."/>
            <person name="Ikeda-Ohtsubo W."/>
            <person name="Kunin V."/>
            <person name="Sun H."/>
            <person name="Lapidus A."/>
            <person name="Hugenholtz P."/>
            <person name="Brune A."/>
        </authorList>
    </citation>
    <scope>NUCLEOTIDE SEQUENCE [LARGE SCALE GENOMIC DNA]</scope>
    <source>
        <strain evidence="1 2">Pei191</strain>
    </source>
</reference>
<dbReference type="Proteomes" id="UP000001029">
    <property type="component" value="Chromosome"/>
</dbReference>
<name>B2KB43_ELUMP</name>
<evidence type="ECO:0000313" key="1">
    <source>
        <dbReference type="EMBL" id="ACC97802.1"/>
    </source>
</evidence>
<organism evidence="1 2">
    <name type="scientific">Elusimicrobium minutum (strain Pei191)</name>
    <dbReference type="NCBI Taxonomy" id="445932"/>
    <lineage>
        <taxon>Bacteria</taxon>
        <taxon>Pseudomonadati</taxon>
        <taxon>Elusimicrobiota</taxon>
        <taxon>Elusimicrobia</taxon>
        <taxon>Elusimicrobiales</taxon>
        <taxon>Elusimicrobiaceae</taxon>
        <taxon>Elusimicrobium</taxon>
    </lineage>
</organism>
<sequence>MKEFPYKTKTFAVKYKGQAGWQIYDGGISDEKLKKDFISNPDVEKVEMICHGDWNIYQKLTNDFRTFHHLHHIIMYDGWTLDFENGCWRAPDEMPTEFSSKPQQANELKILWKIDEQECKDNKADPVCNDVIVIALTITAGPERIADIAWETKHLFSSMDSFLKNIKDGKDAKAYFEYYSHEELFIWQKNNGKLRFAIRRDNEKDFETLIDIFIDKELFIKAWNSVLSDAYSFMKAHDSHNWIQK</sequence>
<dbReference type="EMBL" id="CP001055">
    <property type="protein sequence ID" value="ACC97802.1"/>
    <property type="molecule type" value="Genomic_DNA"/>
</dbReference>
<evidence type="ECO:0000313" key="2">
    <source>
        <dbReference type="Proteomes" id="UP000001029"/>
    </source>
</evidence>
<proteinExistence type="predicted"/>
<dbReference type="AlphaFoldDB" id="B2KB43"/>
<dbReference type="RefSeq" id="WP_012414417.1">
    <property type="nucleotide sequence ID" value="NC_010644.1"/>
</dbReference>
<gene>
    <name evidence="1" type="ordered locus">Emin_0240</name>
</gene>
<dbReference type="KEGG" id="emi:Emin_0240"/>